<proteinExistence type="predicted"/>
<evidence type="ECO:0000313" key="3">
    <source>
        <dbReference type="EMBL" id="OGE77861.1"/>
    </source>
</evidence>
<keyword evidence="1" id="KW-0238">DNA-binding</keyword>
<dbReference type="Pfam" id="PF01381">
    <property type="entry name" value="HTH_3"/>
    <property type="match status" value="1"/>
</dbReference>
<dbReference type="Gene3D" id="1.10.260.40">
    <property type="entry name" value="lambda repressor-like DNA-binding domains"/>
    <property type="match status" value="1"/>
</dbReference>
<dbReference type="EMBL" id="MFEK01000016">
    <property type="protein sequence ID" value="OGE77861.1"/>
    <property type="molecule type" value="Genomic_DNA"/>
</dbReference>
<evidence type="ECO:0000259" key="2">
    <source>
        <dbReference type="PROSITE" id="PS50943"/>
    </source>
</evidence>
<organism evidence="3 4">
    <name type="scientific">Candidatus Doudnabacteria bacterium RIFCSPHIGHO2_01_FULL_46_14</name>
    <dbReference type="NCBI Taxonomy" id="1817824"/>
    <lineage>
        <taxon>Bacteria</taxon>
        <taxon>Candidatus Doudnaibacteriota</taxon>
    </lineage>
</organism>
<evidence type="ECO:0000313" key="4">
    <source>
        <dbReference type="Proteomes" id="UP000176864"/>
    </source>
</evidence>
<dbReference type="Proteomes" id="UP000176864">
    <property type="component" value="Unassembled WGS sequence"/>
</dbReference>
<dbReference type="PANTHER" id="PTHR46558:SF3">
    <property type="entry name" value="TRANSCRIPTIONAL REGULATOR"/>
    <property type="match status" value="1"/>
</dbReference>
<reference evidence="3 4" key="1">
    <citation type="journal article" date="2016" name="Nat. Commun.">
        <title>Thousands of microbial genomes shed light on interconnected biogeochemical processes in an aquifer system.</title>
        <authorList>
            <person name="Anantharaman K."/>
            <person name="Brown C.T."/>
            <person name="Hug L.A."/>
            <person name="Sharon I."/>
            <person name="Castelle C.J."/>
            <person name="Probst A.J."/>
            <person name="Thomas B.C."/>
            <person name="Singh A."/>
            <person name="Wilkins M.J."/>
            <person name="Karaoz U."/>
            <person name="Brodie E.L."/>
            <person name="Williams K.H."/>
            <person name="Hubbard S.S."/>
            <person name="Banfield J.F."/>
        </authorList>
    </citation>
    <scope>NUCLEOTIDE SEQUENCE [LARGE SCALE GENOMIC DNA]</scope>
</reference>
<dbReference type="SUPFAM" id="SSF47413">
    <property type="entry name" value="lambda repressor-like DNA-binding domains"/>
    <property type="match status" value="1"/>
</dbReference>
<dbReference type="SMART" id="SM00530">
    <property type="entry name" value="HTH_XRE"/>
    <property type="match status" value="1"/>
</dbReference>
<dbReference type="PROSITE" id="PS50943">
    <property type="entry name" value="HTH_CROC1"/>
    <property type="match status" value="1"/>
</dbReference>
<accession>A0A1F5NJH8</accession>
<comment type="caution">
    <text evidence="3">The sequence shown here is derived from an EMBL/GenBank/DDBJ whole genome shotgun (WGS) entry which is preliminary data.</text>
</comment>
<feature type="domain" description="HTH cro/C1-type" evidence="2">
    <location>
        <begin position="36"/>
        <end position="90"/>
    </location>
</feature>
<dbReference type="InterPro" id="IPR001387">
    <property type="entry name" value="Cro/C1-type_HTH"/>
</dbReference>
<dbReference type="AlphaFoldDB" id="A0A1F5NJH8"/>
<gene>
    <name evidence="3" type="ORF">A2751_02340</name>
</gene>
<protein>
    <submittedName>
        <fullName evidence="3">Transcriptional regulator</fullName>
    </submittedName>
</protein>
<dbReference type="GO" id="GO:0003677">
    <property type="term" value="F:DNA binding"/>
    <property type="evidence" value="ECO:0007669"/>
    <property type="project" value="UniProtKB-KW"/>
</dbReference>
<name>A0A1F5NJH8_9BACT</name>
<dbReference type="CDD" id="cd00093">
    <property type="entry name" value="HTH_XRE"/>
    <property type="match status" value="1"/>
</dbReference>
<sequence length="92" mass="10541">MKTTSFESLRKRLLKNKEFKKAYDELEPEFALIRMIIRKRLNNGLTQKQLAAKLGTKQPVISRLESGTYNPSIKFLHRVADALGAEIHISIS</sequence>
<dbReference type="STRING" id="1817824.A2751_02340"/>
<evidence type="ECO:0000256" key="1">
    <source>
        <dbReference type="ARBA" id="ARBA00023125"/>
    </source>
</evidence>
<dbReference type="InterPro" id="IPR010982">
    <property type="entry name" value="Lambda_DNA-bd_dom_sf"/>
</dbReference>
<dbReference type="PANTHER" id="PTHR46558">
    <property type="entry name" value="TRACRIPTIONAL REGULATORY PROTEIN-RELATED-RELATED"/>
    <property type="match status" value="1"/>
</dbReference>